<dbReference type="Gene3D" id="3.30.460.90">
    <property type="match status" value="1"/>
</dbReference>
<name>A0A8D8R084_9HEMI</name>
<organism evidence="2">
    <name type="scientific">Cacopsylla melanoneura</name>
    <dbReference type="NCBI Taxonomy" id="428564"/>
    <lineage>
        <taxon>Eukaryota</taxon>
        <taxon>Metazoa</taxon>
        <taxon>Ecdysozoa</taxon>
        <taxon>Arthropoda</taxon>
        <taxon>Hexapoda</taxon>
        <taxon>Insecta</taxon>
        <taxon>Pterygota</taxon>
        <taxon>Neoptera</taxon>
        <taxon>Paraneoptera</taxon>
        <taxon>Hemiptera</taxon>
        <taxon>Sternorrhyncha</taxon>
        <taxon>Psylloidea</taxon>
        <taxon>Psyllidae</taxon>
        <taxon>Psyllinae</taxon>
        <taxon>Cacopsylla</taxon>
    </lineage>
</organism>
<dbReference type="EMBL" id="HBUF01111808">
    <property type="protein sequence ID" value="CAG6640379.1"/>
    <property type="molecule type" value="Transcribed_RNA"/>
</dbReference>
<sequence>MGCAYSGDNSPDKGVHLESCDIRFSELQLESINQHLNSVYLNSAGVRSDNRHEVEVIIERLIQKLISTIGKIDPRFSSSFLITSEPQFMNQVAITNKFSYIIRLDHLSCPTIYDDDTMPHSFCHVMEQDGTPQGYGKIRIQGEGMENWAEFIGNNGCIRRDKIQEKFVELLAKASSRTELIQTLSDVDESCQCGSPGKVMDAEVLHHVLRAQANQRVFYGQANGDKIKFPDPKDFKIAIVESTNCIHLKIGFLPDYPVLPETEDAEVDVTLILAIEFQGWPQTTNFPARIPLSHIDALYFQHMATTGFYMVPAVPHPTIRCDDRKLCWQFRFPVAESMMVTNYSSNSLIHKVYRVLTTILEDIRRSSTAGRVTSRYMIKTMLWYRLERTGDCCLNTLNKWNESSLSLHVLQLMDNLIAALKAQKFPSYFFPSYNLMLNSPGGGVMYYTEEDYIYDAEILSNLVARFFEISLIPSLSINAKDDSYWCRLEDALLVKWGHVLEELLPTKDAREISMRHYSLRQVDYIGILLRGILSVKSLVLNQSAAGGWYDREINKIFINNDDKANITEDIIYLLNVLAEQAKQYYTTRKQTLTIDKKSVRLKSFDLSFSTLLDDVKADLKKVSFDFTNDQILVYYILKWLYRATERDGKFLEPVLKPYLIKLYIASHECNWFLEEWKTRMNKDEMNTLRKYCHLVVKGRMNISDGLLDFVNKGWEWAGAMLNIAGEVNDGLELIFTPSPQLALCHQLRISPSASGGFMTRSLGRSQPPRKSDMNALTSATFTLPRLGRNMESIDFLKAQIADSYEIPSVYCRLRDFSPFTLLVDFSRRYGSHRGFGNVVAALIMLQKFTILQEVSQLLPDTERIQMLEAIHKINKEQRRGKRRQPFGNSATKSAIQVLIMENKQRENYKYETYRPLMEFQLNDRDERHLEQPDLIASKSIRRTKDSLLGTCRIARNRQQNTSAVVYNPAFYDAPITFFNQDATNPGYQPYLHLNADRQLELVELTPSSIDYHTKKRNATLTKF</sequence>
<dbReference type="InterPro" id="IPR024810">
    <property type="entry name" value="MAB21L/cGLR"/>
</dbReference>
<dbReference type="Gene3D" id="1.10.1410.40">
    <property type="match status" value="1"/>
</dbReference>
<evidence type="ECO:0000313" key="2">
    <source>
        <dbReference type="EMBL" id="CAG6640379.1"/>
    </source>
</evidence>
<dbReference type="Pfam" id="PF20266">
    <property type="entry name" value="Mab-21_C"/>
    <property type="match status" value="1"/>
</dbReference>
<dbReference type="AlphaFoldDB" id="A0A8D8R084"/>
<dbReference type="EMBL" id="HBUF01111807">
    <property type="protein sequence ID" value="CAG6640376.1"/>
    <property type="molecule type" value="Transcribed_RNA"/>
</dbReference>
<protein>
    <recommendedName>
        <fullName evidence="1">Mab-21-like HhH/H2TH-like domain-containing protein</fullName>
    </recommendedName>
</protein>
<feature type="domain" description="Mab-21-like HhH/H2TH-like" evidence="1">
    <location>
        <begin position="350"/>
        <end position="436"/>
    </location>
</feature>
<proteinExistence type="predicted"/>
<dbReference type="PANTHER" id="PTHR10656:SF70">
    <property type="entry name" value="PROTEIN MAB-21-RELATED"/>
    <property type="match status" value="1"/>
</dbReference>
<dbReference type="PANTHER" id="PTHR10656">
    <property type="entry name" value="CELL FATE DETERMINING PROTEIN MAB21-RELATED"/>
    <property type="match status" value="1"/>
</dbReference>
<dbReference type="InterPro" id="IPR046906">
    <property type="entry name" value="Mab-21_HhH/H2TH-like"/>
</dbReference>
<reference evidence="2" key="1">
    <citation type="submission" date="2021-05" db="EMBL/GenBank/DDBJ databases">
        <authorList>
            <person name="Alioto T."/>
            <person name="Alioto T."/>
            <person name="Gomez Garrido J."/>
        </authorList>
    </citation>
    <scope>NUCLEOTIDE SEQUENCE</scope>
</reference>
<evidence type="ECO:0000259" key="1">
    <source>
        <dbReference type="Pfam" id="PF20266"/>
    </source>
</evidence>
<accession>A0A8D8R084</accession>
<dbReference type="SMART" id="SM01265">
    <property type="entry name" value="Mab-21"/>
    <property type="match status" value="1"/>
</dbReference>